<comment type="function">
    <text evidence="6">Subunit of the oligosaccharyl transferase (OST) complex that catalyzes the initial transfer of a defined glycan (Glc(3)Man(9)GlcNAc(2) in eukaryotes) from the lipid carrier dolichol-pyrophosphate to an asparagine residue within an Asn-X-Ser/Thr consensus motif in nascent polypeptide chains, the first step in protein N-glycosylation. N-glycosylation occurs cotranslationally and the complex associates with the Sec61 complex at the channel-forming translocon complex that mediates protein translocation across the endoplasmic reticulum (ER). All subunits are required for a maximal enzyme activity.</text>
</comment>
<gene>
    <name evidence="7" type="ORF">I316_07009</name>
</gene>
<name>A0A1B9GK25_9TREE</name>
<dbReference type="GO" id="GO:0006487">
    <property type="term" value="P:protein N-linked glycosylation"/>
    <property type="evidence" value="ECO:0007669"/>
    <property type="project" value="UniProtKB-UniRule"/>
</dbReference>
<evidence type="ECO:0000313" key="8">
    <source>
        <dbReference type="Proteomes" id="UP000092666"/>
    </source>
</evidence>
<dbReference type="OrthoDB" id="2503643at2759"/>
<dbReference type="InterPro" id="IPR007915">
    <property type="entry name" value="TMEM258/Ost5"/>
</dbReference>
<keyword evidence="4 6" id="KW-1133">Transmembrane helix</keyword>
<dbReference type="STRING" id="1296120.A0A1B9GK25"/>
<comment type="subunit">
    <text evidence="6">Component of the oligosaccharyltransferase (OST) complex.</text>
</comment>
<dbReference type="EMBL" id="KV700135">
    <property type="protein sequence ID" value="OCF31404.1"/>
    <property type="molecule type" value="Genomic_DNA"/>
</dbReference>
<dbReference type="Proteomes" id="UP000092666">
    <property type="component" value="Unassembled WGS sequence"/>
</dbReference>
<organism evidence="7 8">
    <name type="scientific">Kwoniella heveanensis BCC8398</name>
    <dbReference type="NCBI Taxonomy" id="1296120"/>
    <lineage>
        <taxon>Eukaryota</taxon>
        <taxon>Fungi</taxon>
        <taxon>Dikarya</taxon>
        <taxon>Basidiomycota</taxon>
        <taxon>Agaricomycotina</taxon>
        <taxon>Tremellomycetes</taxon>
        <taxon>Tremellales</taxon>
        <taxon>Cryptococcaceae</taxon>
        <taxon>Kwoniella</taxon>
    </lineage>
</organism>
<evidence type="ECO:0000256" key="3">
    <source>
        <dbReference type="ARBA" id="ARBA00022692"/>
    </source>
</evidence>
<keyword evidence="3 6" id="KW-0812">Transmembrane</keyword>
<keyword evidence="5 6" id="KW-0472">Membrane</keyword>
<feature type="transmembrane region" description="Helical" evidence="6">
    <location>
        <begin position="60"/>
        <end position="82"/>
    </location>
</feature>
<evidence type="ECO:0000313" key="7">
    <source>
        <dbReference type="EMBL" id="OCF31404.1"/>
    </source>
</evidence>
<feature type="transmembrane region" description="Helical" evidence="6">
    <location>
        <begin position="26"/>
        <end position="48"/>
    </location>
</feature>
<sequence length="83" mass="8575">MSESYASIKALHASLPSFQPPISTSALPTISLITMLAFFALTFLFTTLPKSRVPIAELGTALLASALAGGGVVALFCTLGVYV</sequence>
<accession>A0A1B9GK25</accession>
<evidence type="ECO:0000256" key="4">
    <source>
        <dbReference type="ARBA" id="ARBA00022989"/>
    </source>
</evidence>
<comment type="similarity">
    <text evidence="2 6">Belongs to the OST5 family.</text>
</comment>
<proteinExistence type="inferred from homology"/>
<evidence type="ECO:0000256" key="1">
    <source>
        <dbReference type="ARBA" id="ARBA00004141"/>
    </source>
</evidence>
<keyword evidence="8" id="KW-1185">Reference proteome</keyword>
<dbReference type="AlphaFoldDB" id="A0A1B9GK25"/>
<reference evidence="8" key="2">
    <citation type="submission" date="2013-12" db="EMBL/GenBank/DDBJ databases">
        <title>Evolution of pathogenesis and genome organization in the Tremellales.</title>
        <authorList>
            <person name="Cuomo C."/>
            <person name="Litvintseva A."/>
            <person name="Heitman J."/>
            <person name="Chen Y."/>
            <person name="Sun S."/>
            <person name="Springer D."/>
            <person name="Dromer F."/>
            <person name="Young S."/>
            <person name="Zeng Q."/>
            <person name="Chapman S."/>
            <person name="Gujja S."/>
            <person name="Saif S."/>
            <person name="Birren B."/>
        </authorList>
    </citation>
    <scope>NUCLEOTIDE SEQUENCE [LARGE SCALE GENOMIC DNA]</scope>
    <source>
        <strain evidence="8">BCC8398</strain>
    </source>
</reference>
<evidence type="ECO:0000256" key="5">
    <source>
        <dbReference type="ARBA" id="ARBA00023136"/>
    </source>
</evidence>
<protein>
    <recommendedName>
        <fullName evidence="6">Dolichyl-diphosphooligosaccharide-protein glycosyltransferase subunit OST5</fullName>
    </recommendedName>
</protein>
<dbReference type="Pfam" id="PF05251">
    <property type="entry name" value="Ost5"/>
    <property type="match status" value="1"/>
</dbReference>
<evidence type="ECO:0000256" key="6">
    <source>
        <dbReference type="RuleBase" id="RU367008"/>
    </source>
</evidence>
<dbReference type="GO" id="GO:0008250">
    <property type="term" value="C:oligosaccharyltransferase complex"/>
    <property type="evidence" value="ECO:0007669"/>
    <property type="project" value="UniProtKB-UniRule"/>
</dbReference>
<evidence type="ECO:0000256" key="2">
    <source>
        <dbReference type="ARBA" id="ARBA00009825"/>
    </source>
</evidence>
<comment type="subcellular location">
    <subcellularLocation>
        <location evidence="1 6">Membrane</location>
        <topology evidence="1 6">Multi-pass membrane protein</topology>
    </subcellularLocation>
</comment>
<reference evidence="7 8" key="1">
    <citation type="submission" date="2013-07" db="EMBL/GenBank/DDBJ databases">
        <title>The Genome Sequence of Cryptococcus heveanensis BCC8398.</title>
        <authorList>
            <consortium name="The Broad Institute Genome Sequencing Platform"/>
            <person name="Cuomo C."/>
            <person name="Litvintseva A."/>
            <person name="Chen Y."/>
            <person name="Heitman J."/>
            <person name="Sun S."/>
            <person name="Springer D."/>
            <person name="Dromer F."/>
            <person name="Young S.K."/>
            <person name="Zeng Q."/>
            <person name="Gargeya S."/>
            <person name="Fitzgerald M."/>
            <person name="Abouelleil A."/>
            <person name="Alvarado L."/>
            <person name="Berlin A.M."/>
            <person name="Chapman S.B."/>
            <person name="Dewar J."/>
            <person name="Goldberg J."/>
            <person name="Griggs A."/>
            <person name="Gujja S."/>
            <person name="Hansen M."/>
            <person name="Howarth C."/>
            <person name="Imamovic A."/>
            <person name="Larimer J."/>
            <person name="McCowan C."/>
            <person name="Murphy C."/>
            <person name="Pearson M."/>
            <person name="Priest M."/>
            <person name="Roberts A."/>
            <person name="Saif S."/>
            <person name="Shea T."/>
            <person name="Sykes S."/>
            <person name="Wortman J."/>
            <person name="Nusbaum C."/>
            <person name="Birren B."/>
        </authorList>
    </citation>
    <scope>NUCLEOTIDE SEQUENCE [LARGE SCALE GENOMIC DNA]</scope>
    <source>
        <strain evidence="7 8">BCC8398</strain>
    </source>
</reference>